<keyword evidence="4" id="KW-1185">Reference proteome</keyword>
<organism evidence="3 4">
    <name type="scientific">Vermiconidia calcicola</name>
    <dbReference type="NCBI Taxonomy" id="1690605"/>
    <lineage>
        <taxon>Eukaryota</taxon>
        <taxon>Fungi</taxon>
        <taxon>Dikarya</taxon>
        <taxon>Ascomycota</taxon>
        <taxon>Pezizomycotina</taxon>
        <taxon>Dothideomycetes</taxon>
        <taxon>Dothideomycetidae</taxon>
        <taxon>Mycosphaerellales</taxon>
        <taxon>Extremaceae</taxon>
        <taxon>Vermiconidia</taxon>
    </lineage>
</organism>
<reference evidence="3 4" key="1">
    <citation type="submission" date="2023-06" db="EMBL/GenBank/DDBJ databases">
        <title>Black Yeasts Isolated from many extreme environments.</title>
        <authorList>
            <person name="Coleine C."/>
            <person name="Stajich J.E."/>
            <person name="Selbmann L."/>
        </authorList>
    </citation>
    <scope>NUCLEOTIDE SEQUENCE [LARGE SCALE GENOMIC DNA]</scope>
    <source>
        <strain evidence="3 4">CCFEE 5887</strain>
    </source>
</reference>
<protein>
    <submittedName>
        <fullName evidence="3">Uncharacterized protein</fullName>
    </submittedName>
</protein>
<evidence type="ECO:0000313" key="4">
    <source>
        <dbReference type="Proteomes" id="UP001345827"/>
    </source>
</evidence>
<dbReference type="AlphaFoldDB" id="A0AAV9QAL2"/>
<feature type="transmembrane region" description="Helical" evidence="2">
    <location>
        <begin position="85"/>
        <end position="105"/>
    </location>
</feature>
<sequence length="329" mass="36468">MLTKQLILTPSYPSTTASSSTTNAAAALTSPSQRFRAYLTTILHSASLLFSLLSVSLFSAAIPRWNANFFHNTGPSRGDWTDGMPLGPLVFALLYHAGTLLYHSYSYHSRIGTLRRPSNTPQNNNTNTTLTSRRTLLLNTTISTLILITLFPSLILAGYGSLFRFWRPAMRSTQSGSIPCNTMLNVFSRQCQPVLYSVGNLQLAGIVFGCMVWICHFALLLISLRNLRRHSLIKKVQNEKWTQFTTTTSSSSSSTRSASVGSPSAPERTMSMKAYYTHGNRRGPGSRKASASRERSGERRTETNRPATRSGDQVQMPMESRPPVLQRYA</sequence>
<feature type="compositionally biased region" description="Polar residues" evidence="1">
    <location>
        <begin position="304"/>
        <end position="313"/>
    </location>
</feature>
<keyword evidence="2" id="KW-0812">Transmembrane</keyword>
<feature type="region of interest" description="Disordered" evidence="1">
    <location>
        <begin position="244"/>
        <end position="329"/>
    </location>
</feature>
<keyword evidence="2" id="KW-1133">Transmembrane helix</keyword>
<feature type="transmembrane region" description="Helical" evidence="2">
    <location>
        <begin position="203"/>
        <end position="224"/>
    </location>
</feature>
<gene>
    <name evidence="3" type="ORF">LTR25_004904</name>
</gene>
<feature type="compositionally biased region" description="Basic and acidic residues" evidence="1">
    <location>
        <begin position="291"/>
        <end position="303"/>
    </location>
</feature>
<feature type="transmembrane region" description="Helical" evidence="2">
    <location>
        <begin position="136"/>
        <end position="160"/>
    </location>
</feature>
<accession>A0AAV9QAL2</accession>
<feature type="transmembrane region" description="Helical" evidence="2">
    <location>
        <begin position="42"/>
        <end position="65"/>
    </location>
</feature>
<evidence type="ECO:0000256" key="2">
    <source>
        <dbReference type="SAM" id="Phobius"/>
    </source>
</evidence>
<dbReference type="EMBL" id="JAXLQG010000007">
    <property type="protein sequence ID" value="KAK5537652.1"/>
    <property type="molecule type" value="Genomic_DNA"/>
</dbReference>
<keyword evidence="2" id="KW-0472">Membrane</keyword>
<feature type="compositionally biased region" description="Low complexity" evidence="1">
    <location>
        <begin position="244"/>
        <end position="264"/>
    </location>
</feature>
<name>A0AAV9QAL2_9PEZI</name>
<dbReference type="Proteomes" id="UP001345827">
    <property type="component" value="Unassembled WGS sequence"/>
</dbReference>
<proteinExistence type="predicted"/>
<evidence type="ECO:0000313" key="3">
    <source>
        <dbReference type="EMBL" id="KAK5537652.1"/>
    </source>
</evidence>
<evidence type="ECO:0000256" key="1">
    <source>
        <dbReference type="SAM" id="MobiDB-lite"/>
    </source>
</evidence>
<comment type="caution">
    <text evidence="3">The sequence shown here is derived from an EMBL/GenBank/DDBJ whole genome shotgun (WGS) entry which is preliminary data.</text>
</comment>